<dbReference type="EMBL" id="WHSB02000003">
    <property type="protein sequence ID" value="MCQ4630524.1"/>
    <property type="molecule type" value="Genomic_DNA"/>
</dbReference>
<dbReference type="Proteomes" id="UP000996601">
    <property type="component" value="Unassembled WGS sequence"/>
</dbReference>
<dbReference type="SUPFAM" id="SSF46689">
    <property type="entry name" value="Homeodomain-like"/>
    <property type="match status" value="1"/>
</dbReference>
<name>A0ABT1R5R3_9HYPH</name>
<evidence type="ECO:0000313" key="1">
    <source>
        <dbReference type="EMBL" id="MCQ4630524.1"/>
    </source>
</evidence>
<dbReference type="Gene3D" id="1.10.357.10">
    <property type="entry name" value="Tetracycline Repressor, domain 2"/>
    <property type="match status" value="1"/>
</dbReference>
<accession>A0ABT1R5R3</accession>
<protein>
    <submittedName>
        <fullName evidence="1">TetR/AcrR family transcriptional regulator</fullName>
    </submittedName>
</protein>
<gene>
    <name evidence="1" type="ORF">GB927_010775</name>
</gene>
<comment type="caution">
    <text evidence="1">The sequence shown here is derived from an EMBL/GenBank/DDBJ whole genome shotgun (WGS) entry which is preliminary data.</text>
</comment>
<sequence length="191" mass="21061">MTRNKTISDEAVLDSLLSLILTIGPDNLTFAKAAGACGLAAATLVQRYGDRQGLVRSILLRSWDRLDADTAAADAELPVTVAGAVDLLMRLMPPELADQNASDGLLLLREDVRDPVLRARGARWARQIVEALGRRLSAEPQEAERLGWQMACIWQGAHTWLAFTQAEPFETAMRRVLEDWCRSVVPMRPAN</sequence>
<reference evidence="1" key="1">
    <citation type="submission" date="2021-07" db="EMBL/GenBank/DDBJ databases">
        <title>Shinella sp. nov., a novel member of the genus Shinella from water.</title>
        <authorList>
            <person name="Deng Y."/>
        </authorList>
    </citation>
    <scope>NUCLEOTIDE SEQUENCE</scope>
    <source>
        <strain evidence="1">CPCC 100929</strain>
    </source>
</reference>
<keyword evidence="2" id="KW-1185">Reference proteome</keyword>
<dbReference type="RefSeq" id="WP_256116804.1">
    <property type="nucleotide sequence ID" value="NZ_WHSB02000003.1"/>
</dbReference>
<proteinExistence type="predicted"/>
<evidence type="ECO:0000313" key="2">
    <source>
        <dbReference type="Proteomes" id="UP000996601"/>
    </source>
</evidence>
<dbReference type="InterPro" id="IPR009057">
    <property type="entry name" value="Homeodomain-like_sf"/>
</dbReference>
<organism evidence="1 2">
    <name type="scientific">Shinella lacus</name>
    <dbReference type="NCBI Taxonomy" id="2654216"/>
    <lineage>
        <taxon>Bacteria</taxon>
        <taxon>Pseudomonadati</taxon>
        <taxon>Pseudomonadota</taxon>
        <taxon>Alphaproteobacteria</taxon>
        <taxon>Hyphomicrobiales</taxon>
        <taxon>Rhizobiaceae</taxon>
        <taxon>Shinella</taxon>
    </lineage>
</organism>